<organism evidence="2 3">
    <name type="scientific">Lachnellula suecica</name>
    <dbReference type="NCBI Taxonomy" id="602035"/>
    <lineage>
        <taxon>Eukaryota</taxon>
        <taxon>Fungi</taxon>
        <taxon>Dikarya</taxon>
        <taxon>Ascomycota</taxon>
        <taxon>Pezizomycotina</taxon>
        <taxon>Leotiomycetes</taxon>
        <taxon>Helotiales</taxon>
        <taxon>Lachnaceae</taxon>
        <taxon>Lachnellula</taxon>
    </lineage>
</organism>
<dbReference type="Proteomes" id="UP000469558">
    <property type="component" value="Unassembled WGS sequence"/>
</dbReference>
<protein>
    <recommendedName>
        <fullName evidence="4">NAD dependent epimerase/dehydratase</fullName>
    </recommendedName>
</protein>
<keyword evidence="1" id="KW-0812">Transmembrane</keyword>
<dbReference type="AlphaFoldDB" id="A0A8T9CNA7"/>
<dbReference type="EMBL" id="QGMK01000109">
    <property type="protein sequence ID" value="TVY84163.1"/>
    <property type="molecule type" value="Genomic_DNA"/>
</dbReference>
<dbReference type="Gene3D" id="3.40.50.300">
    <property type="entry name" value="P-loop containing nucleotide triphosphate hydrolases"/>
    <property type="match status" value="1"/>
</dbReference>
<keyword evidence="1" id="KW-0472">Membrane</keyword>
<proteinExistence type="predicted"/>
<evidence type="ECO:0000256" key="1">
    <source>
        <dbReference type="SAM" id="Phobius"/>
    </source>
</evidence>
<dbReference type="SUPFAM" id="SSF52540">
    <property type="entry name" value="P-loop containing nucleoside triphosphate hydrolases"/>
    <property type="match status" value="1"/>
</dbReference>
<keyword evidence="3" id="KW-1185">Reference proteome</keyword>
<dbReference type="Pfam" id="PF17784">
    <property type="entry name" value="Sulfotransfer_4"/>
    <property type="match status" value="1"/>
</dbReference>
<dbReference type="InterPro" id="IPR040632">
    <property type="entry name" value="Sulfotransfer_4"/>
</dbReference>
<comment type="caution">
    <text evidence="2">The sequence shown here is derived from an EMBL/GenBank/DDBJ whole genome shotgun (WGS) entry which is preliminary data.</text>
</comment>
<feature type="transmembrane region" description="Helical" evidence="1">
    <location>
        <begin position="288"/>
        <end position="308"/>
    </location>
</feature>
<evidence type="ECO:0000313" key="2">
    <source>
        <dbReference type="EMBL" id="TVY84163.1"/>
    </source>
</evidence>
<dbReference type="OrthoDB" id="408152at2759"/>
<keyword evidence="1" id="KW-1133">Transmembrane helix</keyword>
<sequence>MGLPVAKSHSVRPSVRFLLKRIQASPTPSRRRDQATMAFGREIDNIRAVQPRPMEMQVLCMGLSRTCTMSMMTALNQLGYKCYHMVETGATENIKQRHCNCWREALNYKVHGIGKAYGPDDFDKILQNYSAVTDMPCVNFSDELVAAFPNAKVILTQREARSWVNSIETSVYAILTWRIWRLVTCLEPDGLGALRDCLELSLADWTSPQPYDDRKALAAYMPIHVAHIRSLVPTEKLLEFHPRDGWEPLCKFLGKDLPVDQPFPYVNKGGNAANIIKFVVALWLVKKILKYFAALGILWLAWKCAMIYS</sequence>
<name>A0A8T9CNA7_9HELO</name>
<evidence type="ECO:0008006" key="4">
    <source>
        <dbReference type="Google" id="ProtNLM"/>
    </source>
</evidence>
<gene>
    <name evidence="2" type="ORF">LSUE1_G004051</name>
</gene>
<accession>A0A8T9CNA7</accession>
<dbReference type="InterPro" id="IPR027417">
    <property type="entry name" value="P-loop_NTPase"/>
</dbReference>
<evidence type="ECO:0000313" key="3">
    <source>
        <dbReference type="Proteomes" id="UP000469558"/>
    </source>
</evidence>
<dbReference type="PANTHER" id="PTHR36978:SF4">
    <property type="entry name" value="P-LOOP CONTAINING NUCLEOSIDE TRIPHOSPHATE HYDROLASE PROTEIN"/>
    <property type="match status" value="1"/>
</dbReference>
<reference evidence="2 3" key="1">
    <citation type="submission" date="2018-05" db="EMBL/GenBank/DDBJ databases">
        <title>Genome sequencing and assembly of the regulated plant pathogen Lachnellula willkommii and related sister species for the development of diagnostic species identification markers.</title>
        <authorList>
            <person name="Giroux E."/>
            <person name="Bilodeau G."/>
        </authorList>
    </citation>
    <scope>NUCLEOTIDE SEQUENCE [LARGE SCALE GENOMIC DNA]</scope>
    <source>
        <strain evidence="2 3">CBS 268.59</strain>
    </source>
</reference>
<dbReference type="PANTHER" id="PTHR36978">
    <property type="entry name" value="P-LOOP CONTAINING NUCLEOTIDE TRIPHOSPHATE HYDROLASE"/>
    <property type="match status" value="1"/>
</dbReference>